<dbReference type="RefSeq" id="WP_389364823.1">
    <property type="nucleotide sequence ID" value="NZ_JBIACK010000021.1"/>
</dbReference>
<organism evidence="1 2">
    <name type="scientific">Cytobacillus spartinae</name>
    <dbReference type="NCBI Taxonomy" id="3299023"/>
    <lineage>
        <taxon>Bacteria</taxon>
        <taxon>Bacillati</taxon>
        <taxon>Bacillota</taxon>
        <taxon>Bacilli</taxon>
        <taxon>Bacillales</taxon>
        <taxon>Bacillaceae</taxon>
        <taxon>Cytobacillus</taxon>
    </lineage>
</organism>
<keyword evidence="2" id="KW-1185">Reference proteome</keyword>
<comment type="caution">
    <text evidence="1">The sequence shown here is derived from an EMBL/GenBank/DDBJ whole genome shotgun (WGS) entry which is preliminary data.</text>
</comment>
<accession>A0ABW6KIB2</accession>
<name>A0ABW6KIB2_9BACI</name>
<proteinExistence type="predicted"/>
<evidence type="ECO:0000313" key="2">
    <source>
        <dbReference type="Proteomes" id="UP001601059"/>
    </source>
</evidence>
<dbReference type="EMBL" id="JBIACK010000021">
    <property type="protein sequence ID" value="MFE8703906.1"/>
    <property type="molecule type" value="Genomic_DNA"/>
</dbReference>
<dbReference type="Proteomes" id="UP001601059">
    <property type="component" value="Unassembled WGS sequence"/>
</dbReference>
<gene>
    <name evidence="1" type="ORF">ACFYKX_25370</name>
</gene>
<protein>
    <submittedName>
        <fullName evidence="1">Uncharacterized protein</fullName>
    </submittedName>
</protein>
<reference evidence="1 2" key="1">
    <citation type="submission" date="2024-08" db="EMBL/GenBank/DDBJ databases">
        <title>Two novel Cytobacillus novel species.</title>
        <authorList>
            <person name="Liu G."/>
        </authorList>
    </citation>
    <scope>NUCLEOTIDE SEQUENCE [LARGE SCALE GENOMIC DNA]</scope>
    <source>
        <strain evidence="1 2">FJAT-54145</strain>
    </source>
</reference>
<evidence type="ECO:0000313" key="1">
    <source>
        <dbReference type="EMBL" id="MFE8703906.1"/>
    </source>
</evidence>
<sequence length="82" mass="9695">MKAMLFEFLITDFDEVYVVIDDEKQRLHISPVNYSFNITLDLTKDLYEQIEKNTRFGEVGFHKKVRQVVETIIKELKGTNVI</sequence>